<dbReference type="AlphaFoldDB" id="A0A9J6D1C9"/>
<feature type="region of interest" description="Disordered" evidence="1">
    <location>
        <begin position="37"/>
        <end position="86"/>
    </location>
</feature>
<accession>A0A9J6D1C9</accession>
<name>A0A9J6D1C9_RHIMP</name>
<evidence type="ECO:0000313" key="2">
    <source>
        <dbReference type="EMBL" id="KAH7977101.1"/>
    </source>
</evidence>
<sequence length="179" mass="18972">MGKQRAPIERSMPVVAFNVQVLDRGETQVLTRLPEPVLGSRLGSSQPPSKLLRATPSPVPQAVTSDKRPLKASGCHDDSATSQTSVGAADSSTLIRIGVGDNRERVLCSDALSASLAIASFCSSIGFRTSEAATQARTDQIEEIAAAHSDSQLVDLTQQLLKICEQEAAVTFEVALRLT</sequence>
<evidence type="ECO:0000313" key="3">
    <source>
        <dbReference type="Proteomes" id="UP000821866"/>
    </source>
</evidence>
<comment type="caution">
    <text evidence="2">The sequence shown here is derived from an EMBL/GenBank/DDBJ whole genome shotgun (WGS) entry which is preliminary data.</text>
</comment>
<dbReference type="VEuPathDB" id="VectorBase:LOC119160882"/>
<reference evidence="2" key="1">
    <citation type="journal article" date="2020" name="Cell">
        <title>Large-Scale Comparative Analyses of Tick Genomes Elucidate Their Genetic Diversity and Vector Capacities.</title>
        <authorList>
            <consortium name="Tick Genome and Microbiome Consortium (TIGMIC)"/>
            <person name="Jia N."/>
            <person name="Wang J."/>
            <person name="Shi W."/>
            <person name="Du L."/>
            <person name="Sun Y."/>
            <person name="Zhan W."/>
            <person name="Jiang J.F."/>
            <person name="Wang Q."/>
            <person name="Zhang B."/>
            <person name="Ji P."/>
            <person name="Bell-Sakyi L."/>
            <person name="Cui X.M."/>
            <person name="Yuan T.T."/>
            <person name="Jiang B.G."/>
            <person name="Yang W.F."/>
            <person name="Lam T.T."/>
            <person name="Chang Q.C."/>
            <person name="Ding S.J."/>
            <person name="Wang X.J."/>
            <person name="Zhu J.G."/>
            <person name="Ruan X.D."/>
            <person name="Zhao L."/>
            <person name="Wei J.T."/>
            <person name="Ye R.Z."/>
            <person name="Que T.C."/>
            <person name="Du C.H."/>
            <person name="Zhou Y.H."/>
            <person name="Cheng J.X."/>
            <person name="Dai P.F."/>
            <person name="Guo W.B."/>
            <person name="Han X.H."/>
            <person name="Huang E.J."/>
            <person name="Li L.F."/>
            <person name="Wei W."/>
            <person name="Gao Y.C."/>
            <person name="Liu J.Z."/>
            <person name="Shao H.Z."/>
            <person name="Wang X."/>
            <person name="Wang C.C."/>
            <person name="Yang T.C."/>
            <person name="Huo Q.B."/>
            <person name="Li W."/>
            <person name="Chen H.Y."/>
            <person name="Chen S.E."/>
            <person name="Zhou L.G."/>
            <person name="Ni X.B."/>
            <person name="Tian J.H."/>
            <person name="Sheng Y."/>
            <person name="Liu T."/>
            <person name="Pan Y.S."/>
            <person name="Xia L.Y."/>
            <person name="Li J."/>
            <person name="Zhao F."/>
            <person name="Cao W.C."/>
        </authorList>
    </citation>
    <scope>NUCLEOTIDE SEQUENCE</scope>
    <source>
        <strain evidence="2">Rmic-2018</strain>
    </source>
</reference>
<organism evidence="2 3">
    <name type="scientific">Rhipicephalus microplus</name>
    <name type="common">Cattle tick</name>
    <name type="synonym">Boophilus microplus</name>
    <dbReference type="NCBI Taxonomy" id="6941"/>
    <lineage>
        <taxon>Eukaryota</taxon>
        <taxon>Metazoa</taxon>
        <taxon>Ecdysozoa</taxon>
        <taxon>Arthropoda</taxon>
        <taxon>Chelicerata</taxon>
        <taxon>Arachnida</taxon>
        <taxon>Acari</taxon>
        <taxon>Parasitiformes</taxon>
        <taxon>Ixodida</taxon>
        <taxon>Ixodoidea</taxon>
        <taxon>Ixodidae</taxon>
        <taxon>Rhipicephalinae</taxon>
        <taxon>Rhipicephalus</taxon>
        <taxon>Boophilus</taxon>
    </lineage>
</organism>
<reference evidence="2" key="2">
    <citation type="submission" date="2021-09" db="EMBL/GenBank/DDBJ databases">
        <authorList>
            <person name="Jia N."/>
            <person name="Wang J."/>
            <person name="Shi W."/>
            <person name="Du L."/>
            <person name="Sun Y."/>
            <person name="Zhan W."/>
            <person name="Jiang J."/>
            <person name="Wang Q."/>
            <person name="Zhang B."/>
            <person name="Ji P."/>
            <person name="Sakyi L.B."/>
            <person name="Cui X."/>
            <person name="Yuan T."/>
            <person name="Jiang B."/>
            <person name="Yang W."/>
            <person name="Lam T.T.-Y."/>
            <person name="Chang Q."/>
            <person name="Ding S."/>
            <person name="Wang X."/>
            <person name="Zhu J."/>
            <person name="Ruan X."/>
            <person name="Zhao L."/>
            <person name="Wei J."/>
            <person name="Que T."/>
            <person name="Du C."/>
            <person name="Cheng J."/>
            <person name="Dai P."/>
            <person name="Han X."/>
            <person name="Huang E."/>
            <person name="Gao Y."/>
            <person name="Liu J."/>
            <person name="Shao H."/>
            <person name="Ye R."/>
            <person name="Li L."/>
            <person name="Wei W."/>
            <person name="Wang X."/>
            <person name="Wang C."/>
            <person name="Huo Q."/>
            <person name="Li W."/>
            <person name="Guo W."/>
            <person name="Chen H."/>
            <person name="Chen S."/>
            <person name="Zhou L."/>
            <person name="Zhou L."/>
            <person name="Ni X."/>
            <person name="Tian J."/>
            <person name="Zhou Y."/>
            <person name="Sheng Y."/>
            <person name="Liu T."/>
            <person name="Pan Y."/>
            <person name="Xia L."/>
            <person name="Li J."/>
            <person name="Zhao F."/>
            <person name="Cao W."/>
        </authorList>
    </citation>
    <scope>NUCLEOTIDE SEQUENCE</scope>
    <source>
        <strain evidence="2">Rmic-2018</strain>
        <tissue evidence="2">Larvae</tissue>
    </source>
</reference>
<gene>
    <name evidence="2" type="ORF">HPB51_027037</name>
</gene>
<keyword evidence="3" id="KW-1185">Reference proteome</keyword>
<feature type="compositionally biased region" description="Basic and acidic residues" evidence="1">
    <location>
        <begin position="65"/>
        <end position="79"/>
    </location>
</feature>
<protein>
    <submittedName>
        <fullName evidence="2">Uncharacterized protein</fullName>
    </submittedName>
</protein>
<dbReference type="EMBL" id="JABSTU010002982">
    <property type="protein sequence ID" value="KAH7977101.1"/>
    <property type="molecule type" value="Genomic_DNA"/>
</dbReference>
<evidence type="ECO:0000256" key="1">
    <source>
        <dbReference type="SAM" id="MobiDB-lite"/>
    </source>
</evidence>
<proteinExistence type="predicted"/>
<dbReference type="Proteomes" id="UP000821866">
    <property type="component" value="Unassembled WGS sequence"/>
</dbReference>